<proteinExistence type="predicted"/>
<evidence type="ECO:0000313" key="2">
    <source>
        <dbReference type="Proteomes" id="UP001174997"/>
    </source>
</evidence>
<dbReference type="AlphaFoldDB" id="A0AA39ZK36"/>
<dbReference type="GO" id="GO:0030681">
    <property type="term" value="C:multimeric ribonuclease P complex"/>
    <property type="evidence" value="ECO:0007669"/>
    <property type="project" value="TreeGrafter"/>
</dbReference>
<dbReference type="EMBL" id="JAULSY010000012">
    <property type="protein sequence ID" value="KAK0672507.1"/>
    <property type="molecule type" value="Genomic_DNA"/>
</dbReference>
<dbReference type="Proteomes" id="UP001174997">
    <property type="component" value="Unassembled WGS sequence"/>
</dbReference>
<sequence>MLSFQQPAFYQSSKCFVTHGVMGHVDPKQPPSKGKPWTAFAAQDFVYTADLILPQEVFEVVQDKLLKDEAIPQYKRVVMSLHDVLTGDFFNSYIKQGSVLMLSEGRRGIDNVFALKSGHLTMFLDKEAYERAGLVGKPHGVKGNRGIKPRWIVEIDLNSSSMIKGKKGYDRLIYASKNAFSDPMTWLFCNMTSRVPDPDPLTPFNPTICTSNPSTTQDIDALVPTLIPPADTSEQTARDKLEDFSSDVYEWLSLVRLQSPRILKGDSIDPYLSIYRVPDGSQSAKVCKITWRGFLSPSWTRQTMIDLFTTLPSKAWFSFSTTTFSKGLAADNTECTFLRPPNSSGEYLVWEVKSHE</sequence>
<dbReference type="InterPro" id="IPR013893">
    <property type="entry name" value="RNase_P_Rpp40"/>
</dbReference>
<name>A0AA39ZK36_9PEZI</name>
<gene>
    <name evidence="1" type="ORF">QBC41DRAFT_18338</name>
</gene>
<dbReference type="GO" id="GO:0000171">
    <property type="term" value="F:ribonuclease MRP activity"/>
    <property type="evidence" value="ECO:0007669"/>
    <property type="project" value="TreeGrafter"/>
</dbReference>
<reference evidence="1" key="1">
    <citation type="submission" date="2023-06" db="EMBL/GenBank/DDBJ databases">
        <title>Genome-scale phylogeny and comparative genomics of the fungal order Sordariales.</title>
        <authorList>
            <consortium name="Lawrence Berkeley National Laboratory"/>
            <person name="Hensen N."/>
            <person name="Bonometti L."/>
            <person name="Westerberg I."/>
            <person name="Brannstrom I.O."/>
            <person name="Guillou S."/>
            <person name="Cros-Aarteil S."/>
            <person name="Calhoun S."/>
            <person name="Haridas S."/>
            <person name="Kuo A."/>
            <person name="Mondo S."/>
            <person name="Pangilinan J."/>
            <person name="Riley R."/>
            <person name="Labutti K."/>
            <person name="Andreopoulos B."/>
            <person name="Lipzen A."/>
            <person name="Chen C."/>
            <person name="Yanf M."/>
            <person name="Daum C."/>
            <person name="Ng V."/>
            <person name="Clum A."/>
            <person name="Steindorff A."/>
            <person name="Ohm R."/>
            <person name="Martin F."/>
            <person name="Silar P."/>
            <person name="Natvig D."/>
            <person name="Lalanne C."/>
            <person name="Gautier V."/>
            <person name="Ament-Velasquez S.L."/>
            <person name="Kruys A."/>
            <person name="Hutchinson M.I."/>
            <person name="Powell A.J."/>
            <person name="Barry K."/>
            <person name="Miller A.N."/>
            <person name="Grigoriev I.V."/>
            <person name="Debuchy R."/>
            <person name="Gladieux P."/>
            <person name="Thoren M.H."/>
            <person name="Johannesson H."/>
        </authorList>
    </citation>
    <scope>NUCLEOTIDE SEQUENCE</scope>
    <source>
        <strain evidence="1">CBS 307.81</strain>
    </source>
</reference>
<dbReference type="GO" id="GO:0001682">
    <property type="term" value="P:tRNA 5'-leader removal"/>
    <property type="evidence" value="ECO:0007669"/>
    <property type="project" value="InterPro"/>
</dbReference>
<dbReference type="GO" id="GO:0004526">
    <property type="term" value="F:ribonuclease P activity"/>
    <property type="evidence" value="ECO:0007669"/>
    <property type="project" value="TreeGrafter"/>
</dbReference>
<dbReference type="GO" id="GO:0000172">
    <property type="term" value="C:ribonuclease MRP complex"/>
    <property type="evidence" value="ECO:0007669"/>
    <property type="project" value="TreeGrafter"/>
</dbReference>
<protein>
    <submittedName>
        <fullName evidence="1">Ribonuclease P 40kDa subunit-domain-containing protein</fullName>
    </submittedName>
</protein>
<dbReference type="GO" id="GO:0000447">
    <property type="term" value="P:endonucleolytic cleavage in ITS1 to separate SSU-rRNA from 5.8S rRNA and LSU-rRNA from tricistronic rRNA transcript (SSU-rRNA, 5.8S rRNA, LSU-rRNA)"/>
    <property type="evidence" value="ECO:0007669"/>
    <property type="project" value="TreeGrafter"/>
</dbReference>
<accession>A0AA39ZK36</accession>
<dbReference type="Pfam" id="PF08584">
    <property type="entry name" value="Ribonuc_P_40"/>
    <property type="match status" value="1"/>
</dbReference>
<comment type="caution">
    <text evidence="1">The sequence shown here is derived from an EMBL/GenBank/DDBJ whole genome shotgun (WGS) entry which is preliminary data.</text>
</comment>
<organism evidence="1 2">
    <name type="scientific">Cercophora samala</name>
    <dbReference type="NCBI Taxonomy" id="330535"/>
    <lineage>
        <taxon>Eukaryota</taxon>
        <taxon>Fungi</taxon>
        <taxon>Dikarya</taxon>
        <taxon>Ascomycota</taxon>
        <taxon>Pezizomycotina</taxon>
        <taxon>Sordariomycetes</taxon>
        <taxon>Sordariomycetidae</taxon>
        <taxon>Sordariales</taxon>
        <taxon>Lasiosphaeriaceae</taxon>
        <taxon>Cercophora</taxon>
    </lineage>
</organism>
<evidence type="ECO:0000313" key="1">
    <source>
        <dbReference type="EMBL" id="KAK0672507.1"/>
    </source>
</evidence>
<dbReference type="PANTHER" id="PTHR15396">
    <property type="entry name" value="RIBONUCLEASE P PROTEIN SUBUNIT P40"/>
    <property type="match status" value="1"/>
</dbReference>
<dbReference type="PANTHER" id="PTHR15396:SF1">
    <property type="entry name" value="RIBONUCLEASE P PROTEIN SUBUNIT P40"/>
    <property type="match status" value="1"/>
</dbReference>
<keyword evidence="2" id="KW-1185">Reference proteome</keyword>